<dbReference type="GO" id="GO:0043190">
    <property type="term" value="C:ATP-binding cassette (ABC) transporter complex"/>
    <property type="evidence" value="ECO:0007669"/>
    <property type="project" value="InterPro"/>
</dbReference>
<evidence type="ECO:0000256" key="1">
    <source>
        <dbReference type="ARBA" id="ARBA00004141"/>
    </source>
</evidence>
<dbReference type="GO" id="GO:0140359">
    <property type="term" value="F:ABC-type transporter activity"/>
    <property type="evidence" value="ECO:0007669"/>
    <property type="project" value="InterPro"/>
</dbReference>
<evidence type="ECO:0000313" key="7">
    <source>
        <dbReference type="EMBL" id="CAB4673109.1"/>
    </source>
</evidence>
<dbReference type="AlphaFoldDB" id="A0A6J6MI53"/>
<evidence type="ECO:0000313" key="9">
    <source>
        <dbReference type="EMBL" id="CAB5047358.1"/>
    </source>
</evidence>
<proteinExistence type="predicted"/>
<dbReference type="PANTHER" id="PTHR43229:SF2">
    <property type="entry name" value="NODULATION PROTEIN J"/>
    <property type="match status" value="1"/>
</dbReference>
<keyword evidence="4 5" id="KW-0472">Membrane</keyword>
<dbReference type="PANTHER" id="PTHR43229">
    <property type="entry name" value="NODULATION PROTEIN J"/>
    <property type="match status" value="1"/>
</dbReference>
<dbReference type="EMBL" id="CAEZXA010000042">
    <property type="protein sequence ID" value="CAB4673109.1"/>
    <property type="molecule type" value="Genomic_DNA"/>
</dbReference>
<dbReference type="InterPro" id="IPR000412">
    <property type="entry name" value="ABC_2_transport"/>
</dbReference>
<feature type="transmembrane region" description="Helical" evidence="5">
    <location>
        <begin position="160"/>
        <end position="180"/>
    </location>
</feature>
<evidence type="ECO:0000313" key="8">
    <source>
        <dbReference type="EMBL" id="CAB4756866.1"/>
    </source>
</evidence>
<reference evidence="7" key="1">
    <citation type="submission" date="2020-05" db="EMBL/GenBank/DDBJ databases">
        <authorList>
            <person name="Chiriac C."/>
            <person name="Salcher M."/>
            <person name="Ghai R."/>
            <person name="Kavagutti S V."/>
        </authorList>
    </citation>
    <scope>NUCLEOTIDE SEQUENCE</scope>
</reference>
<gene>
    <name evidence="7" type="ORF">UFOPK2334_00643</name>
    <name evidence="8" type="ORF">UFOPK2870_00386</name>
    <name evidence="9" type="ORF">UFOPK4293_00523</name>
</gene>
<name>A0A6J6MI53_9ZZZZ</name>
<comment type="subcellular location">
    <subcellularLocation>
        <location evidence="1">Membrane</location>
        <topology evidence="1">Multi-pass membrane protein</topology>
    </subcellularLocation>
</comment>
<keyword evidence="3 5" id="KW-1133">Transmembrane helix</keyword>
<evidence type="ECO:0000256" key="5">
    <source>
        <dbReference type="SAM" id="Phobius"/>
    </source>
</evidence>
<keyword evidence="2 5" id="KW-0812">Transmembrane</keyword>
<dbReference type="InterPro" id="IPR013525">
    <property type="entry name" value="ABC2_TM"/>
</dbReference>
<dbReference type="PIRSF" id="PIRSF006648">
    <property type="entry name" value="DrrB"/>
    <property type="match status" value="1"/>
</dbReference>
<evidence type="ECO:0000256" key="2">
    <source>
        <dbReference type="ARBA" id="ARBA00022692"/>
    </source>
</evidence>
<dbReference type="InterPro" id="IPR051784">
    <property type="entry name" value="Nod_factor_ABC_transporter"/>
</dbReference>
<evidence type="ECO:0000256" key="4">
    <source>
        <dbReference type="ARBA" id="ARBA00023136"/>
    </source>
</evidence>
<feature type="domain" description="ABC transmembrane type-2" evidence="6">
    <location>
        <begin position="20"/>
        <end position="241"/>
    </location>
</feature>
<dbReference type="EMBL" id="CAFBQH010000023">
    <property type="protein sequence ID" value="CAB5047358.1"/>
    <property type="molecule type" value="Genomic_DNA"/>
</dbReference>
<dbReference type="InterPro" id="IPR047817">
    <property type="entry name" value="ABC2_TM_bact-type"/>
</dbReference>
<feature type="transmembrane region" description="Helical" evidence="5">
    <location>
        <begin position="51"/>
        <end position="76"/>
    </location>
</feature>
<dbReference type="PROSITE" id="PS51012">
    <property type="entry name" value="ABC_TM2"/>
    <property type="match status" value="1"/>
</dbReference>
<feature type="transmembrane region" description="Helical" evidence="5">
    <location>
        <begin position="214"/>
        <end position="235"/>
    </location>
</feature>
<protein>
    <submittedName>
        <fullName evidence="7">Unannotated protein</fullName>
    </submittedName>
</protein>
<evidence type="ECO:0000259" key="6">
    <source>
        <dbReference type="PROSITE" id="PS51012"/>
    </source>
</evidence>
<evidence type="ECO:0000256" key="3">
    <source>
        <dbReference type="ARBA" id="ARBA00022989"/>
    </source>
</evidence>
<feature type="transmembrane region" description="Helical" evidence="5">
    <location>
        <begin position="97"/>
        <end position="124"/>
    </location>
</feature>
<accession>A0A6J6MI53</accession>
<sequence length="241" mass="25581">MRRIRIQLRAELMLLARNGEQLLLTLIIPVLLLGFFGAVDVLPSADMKPIQFLTPGILAIAIMSSSMVSLGIATGFERSYLVLKRLGATPLTRNELVIAKILSVFVVELIQTAILLSLGLALGWQPGGSTWPLAIFVVLFGTAAFAGIGLILAGQLRAEINLAAQNGLYLVLLLLGGMVIPRDSLPGFLSNAVRGLPSTALADLLRSTLNGDHAGLVVPCAVLAAWGILAPAIAARRFRWS</sequence>
<dbReference type="Pfam" id="PF01061">
    <property type="entry name" value="ABC2_membrane"/>
    <property type="match status" value="1"/>
</dbReference>
<feature type="transmembrane region" description="Helical" evidence="5">
    <location>
        <begin position="21"/>
        <end position="39"/>
    </location>
</feature>
<dbReference type="EMBL" id="CAEZZL010000017">
    <property type="protein sequence ID" value="CAB4756866.1"/>
    <property type="molecule type" value="Genomic_DNA"/>
</dbReference>
<organism evidence="7">
    <name type="scientific">freshwater metagenome</name>
    <dbReference type="NCBI Taxonomy" id="449393"/>
    <lineage>
        <taxon>unclassified sequences</taxon>
        <taxon>metagenomes</taxon>
        <taxon>ecological metagenomes</taxon>
    </lineage>
</organism>
<feature type="transmembrane region" description="Helical" evidence="5">
    <location>
        <begin position="130"/>
        <end position="153"/>
    </location>
</feature>